<dbReference type="InterPro" id="IPR052727">
    <property type="entry name" value="Rab4/Rab5_effector"/>
</dbReference>
<sequence length="525" mass="57970">MKFTLPKDTLNAVKLSHASQQALVEEAASVASEMLAANELFLAEKASTLDPQHWKHVRTKDGVHAFRQRQKSVNQQQATEDSTCSPLLQSPMWGGRERHVMSRYRTASETDSEVGSDRQVSAFTPSGIVEDSVMEKMRPSGVPMIALHGTIDGSLDDCLFGCFAPTDADWKLRCVHNNERLSDTRVLAVVQKPTADNPFQSLSVKWFTKEHPVVLSGVVQQRDFLIIEAMGFTRDPRGEQVGYFLLHSVALRSVPELTHLGIVRGVMSFCHIFRQGGLGQVDVFSRGFFDCRGALPGRVSISLLAEAALSCTNVVDLAYMKKLRWFMAKRGNHHHHHQQQHHLCHREREDRPRPSRCEACSSHFSKILLCAPGSGTKCQMCYSVVCTKCIVAKKIALDVPDTGAVQQGTFNFCLNCFMAAKQQSSSDVLRSSVASSSLKRATISSPTSMPRPRFVSQNALYTLDGHLHASRSSDARSALQVQKDAMNASLAKVPATLYKSRRGLNDHATIPHRAKGSRGLGNSFA</sequence>
<comment type="caution">
    <text evidence="2">The sequence shown here is derived from an EMBL/GenBank/DDBJ whole genome shotgun (WGS) entry which is preliminary data.</text>
</comment>
<dbReference type="Gene3D" id="3.30.530.20">
    <property type="match status" value="1"/>
</dbReference>
<name>A0AAV0SYF6_HYABA</name>
<dbReference type="EMBL" id="CANTFL010000068">
    <property type="protein sequence ID" value="CAI5710541.1"/>
    <property type="molecule type" value="Genomic_DNA"/>
</dbReference>
<gene>
    <name evidence="2" type="ORF">HBR001_LOCUS489</name>
</gene>
<organism evidence="2 3">
    <name type="scientific">Hyaloperonospora brassicae</name>
    <name type="common">Brassica downy mildew</name>
    <name type="synonym">Peronospora brassicae</name>
    <dbReference type="NCBI Taxonomy" id="162125"/>
    <lineage>
        <taxon>Eukaryota</taxon>
        <taxon>Sar</taxon>
        <taxon>Stramenopiles</taxon>
        <taxon>Oomycota</taxon>
        <taxon>Peronosporomycetes</taxon>
        <taxon>Peronosporales</taxon>
        <taxon>Peronosporaceae</taxon>
        <taxon>Hyaloperonospora</taxon>
    </lineage>
</organism>
<keyword evidence="3" id="KW-1185">Reference proteome</keyword>
<feature type="region of interest" description="Disordered" evidence="1">
    <location>
        <begin position="504"/>
        <end position="525"/>
    </location>
</feature>
<evidence type="ECO:0000313" key="2">
    <source>
        <dbReference type="EMBL" id="CAI5710541.1"/>
    </source>
</evidence>
<accession>A0AAV0SYF6</accession>
<dbReference type="InterPro" id="IPR023393">
    <property type="entry name" value="START-like_dom_sf"/>
</dbReference>
<dbReference type="PANTHER" id="PTHR13510">
    <property type="entry name" value="FYVE-FINGER-CONTAINING RAB5 EFFECTOR PROTEIN RABENOSYN-5-RELATED"/>
    <property type="match status" value="1"/>
</dbReference>
<reference evidence="2" key="1">
    <citation type="submission" date="2022-12" db="EMBL/GenBank/DDBJ databases">
        <authorList>
            <person name="Webb A."/>
        </authorList>
    </citation>
    <scope>NUCLEOTIDE SEQUENCE</scope>
    <source>
        <strain evidence="2">Hp1</strain>
    </source>
</reference>
<evidence type="ECO:0000313" key="3">
    <source>
        <dbReference type="Proteomes" id="UP001162031"/>
    </source>
</evidence>
<dbReference type="PANTHER" id="PTHR13510:SF44">
    <property type="entry name" value="RABENOSYN-5"/>
    <property type="match status" value="1"/>
</dbReference>
<proteinExistence type="predicted"/>
<protein>
    <recommendedName>
        <fullName evidence="4">FYVE-type domain-containing protein</fullName>
    </recommendedName>
</protein>
<evidence type="ECO:0000256" key="1">
    <source>
        <dbReference type="SAM" id="MobiDB-lite"/>
    </source>
</evidence>
<evidence type="ECO:0008006" key="4">
    <source>
        <dbReference type="Google" id="ProtNLM"/>
    </source>
</evidence>
<dbReference type="Proteomes" id="UP001162031">
    <property type="component" value="Unassembled WGS sequence"/>
</dbReference>
<dbReference type="AlphaFoldDB" id="A0AAV0SYF6"/>